<dbReference type="SUPFAM" id="SSF56672">
    <property type="entry name" value="DNA/RNA polymerases"/>
    <property type="match status" value="1"/>
</dbReference>
<dbReference type="PANTHER" id="PTHR47027:SF30">
    <property type="entry name" value="THAP-TYPE DOMAIN-CONTAINING PROTEIN"/>
    <property type="match status" value="1"/>
</dbReference>
<keyword evidence="3" id="KW-1185">Reference proteome</keyword>
<evidence type="ECO:0008006" key="4">
    <source>
        <dbReference type="Google" id="ProtNLM"/>
    </source>
</evidence>
<comment type="caution">
    <text evidence="2">The sequence shown here is derived from an EMBL/GenBank/DDBJ whole genome shotgun (WGS) entry which is preliminary data.</text>
</comment>
<dbReference type="Proteomes" id="UP001152622">
    <property type="component" value="Chromosome 11"/>
</dbReference>
<protein>
    <recommendedName>
        <fullName evidence="4">Reverse transcriptase domain-containing protein</fullName>
    </recommendedName>
</protein>
<evidence type="ECO:0000313" key="2">
    <source>
        <dbReference type="EMBL" id="KAJ8346418.1"/>
    </source>
</evidence>
<dbReference type="OrthoDB" id="410381at2759"/>
<reference evidence="2" key="1">
    <citation type="journal article" date="2023" name="Science">
        <title>Genome structures resolve the early diversification of teleost fishes.</title>
        <authorList>
            <person name="Parey E."/>
            <person name="Louis A."/>
            <person name="Montfort J."/>
            <person name="Bouchez O."/>
            <person name="Roques C."/>
            <person name="Iampietro C."/>
            <person name="Lluch J."/>
            <person name="Castinel A."/>
            <person name="Donnadieu C."/>
            <person name="Desvignes T."/>
            <person name="Floi Bucao C."/>
            <person name="Jouanno E."/>
            <person name="Wen M."/>
            <person name="Mejri S."/>
            <person name="Dirks R."/>
            <person name="Jansen H."/>
            <person name="Henkel C."/>
            <person name="Chen W.J."/>
            <person name="Zahm M."/>
            <person name="Cabau C."/>
            <person name="Klopp C."/>
            <person name="Thompson A.W."/>
            <person name="Robinson-Rechavi M."/>
            <person name="Braasch I."/>
            <person name="Lecointre G."/>
            <person name="Bobe J."/>
            <person name="Postlethwait J.H."/>
            <person name="Berthelot C."/>
            <person name="Roest Crollius H."/>
            <person name="Guiguen Y."/>
        </authorList>
    </citation>
    <scope>NUCLEOTIDE SEQUENCE</scope>
    <source>
        <strain evidence="2">WJC10195</strain>
    </source>
</reference>
<accession>A0A9Q1INR7</accession>
<gene>
    <name evidence="2" type="ORF">SKAU_G00278190</name>
</gene>
<evidence type="ECO:0000313" key="3">
    <source>
        <dbReference type="Proteomes" id="UP001152622"/>
    </source>
</evidence>
<name>A0A9Q1INR7_SYNKA</name>
<organism evidence="2 3">
    <name type="scientific">Synaphobranchus kaupii</name>
    <name type="common">Kaup's arrowtooth eel</name>
    <dbReference type="NCBI Taxonomy" id="118154"/>
    <lineage>
        <taxon>Eukaryota</taxon>
        <taxon>Metazoa</taxon>
        <taxon>Chordata</taxon>
        <taxon>Craniata</taxon>
        <taxon>Vertebrata</taxon>
        <taxon>Euteleostomi</taxon>
        <taxon>Actinopterygii</taxon>
        <taxon>Neopterygii</taxon>
        <taxon>Teleostei</taxon>
        <taxon>Anguilliformes</taxon>
        <taxon>Synaphobranchidae</taxon>
        <taxon>Synaphobranchus</taxon>
    </lineage>
</organism>
<dbReference type="AlphaFoldDB" id="A0A9Q1INR7"/>
<evidence type="ECO:0000256" key="1">
    <source>
        <dbReference type="SAM" id="MobiDB-lite"/>
    </source>
</evidence>
<dbReference type="EMBL" id="JAINUF010000011">
    <property type="protein sequence ID" value="KAJ8346418.1"/>
    <property type="molecule type" value="Genomic_DNA"/>
</dbReference>
<dbReference type="InterPro" id="IPR043502">
    <property type="entry name" value="DNA/RNA_pol_sf"/>
</dbReference>
<feature type="region of interest" description="Disordered" evidence="1">
    <location>
        <begin position="460"/>
        <end position="485"/>
    </location>
</feature>
<proteinExistence type="predicted"/>
<sequence>MHKLRRATLNNPSSCITRQQWQRARREVQRTTRTIQNEWWTKKAQEIQSFADKNDMHNFYNDVKTVYGSVNRCITPLKTADGLTVLKDQNSILLRFGCPNKFVNILRQFHDGMTAQVTIGGQESAPFPVHTGVRQGCVLAPVLFNIYLLCVTKLLHKEIEDSSGLQSVLAEAVRAYSRMGLTINTTKTEVICQWSANIPSTLPSFTVADEQLSVVPSFRYPGSILSDDTSIDNEVQNRIKQASAAFGRLRRRVFQNKNLHLRTKVCVYQAICITTLLYSCEAWVTYSHHIKSLEHLHIGCLQCILGITCRDRVPHSEILVKTNCRSIEAMITQHQLRRLGHVIRMPQNHLPRRMLYGQLHHGRGSAGGQKKRYKDQLKTALRKCKIRPEDLEDVAADRNTWRQMCLDGTHLQEEERTARRQQRRLRRNTPMVSATTTTTYTCPAFNRTCGSRIGRFSHQSTHRQKWTSSSDSMDNHKQAIQPCMM</sequence>
<dbReference type="PANTHER" id="PTHR47027">
    <property type="entry name" value="REVERSE TRANSCRIPTASE DOMAIN-CONTAINING PROTEIN"/>
    <property type="match status" value="1"/>
</dbReference>